<name>A0A2P4S3R4_BAMTH</name>
<dbReference type="AlphaFoldDB" id="A0A2P4S3R4"/>
<feature type="transmembrane region" description="Helical" evidence="1">
    <location>
        <begin position="20"/>
        <end position="43"/>
    </location>
</feature>
<keyword evidence="1" id="KW-1133">Transmembrane helix</keyword>
<evidence type="ECO:0000256" key="1">
    <source>
        <dbReference type="SAM" id="Phobius"/>
    </source>
</evidence>
<gene>
    <name evidence="2" type="ORF">CIB84_017494</name>
</gene>
<organism evidence="2 3">
    <name type="scientific">Bambusicola thoracicus</name>
    <name type="common">Chinese bamboo-partridge</name>
    <name type="synonym">Perdix thoracica</name>
    <dbReference type="NCBI Taxonomy" id="9083"/>
    <lineage>
        <taxon>Eukaryota</taxon>
        <taxon>Metazoa</taxon>
        <taxon>Chordata</taxon>
        <taxon>Craniata</taxon>
        <taxon>Vertebrata</taxon>
        <taxon>Euteleostomi</taxon>
        <taxon>Archelosauria</taxon>
        <taxon>Archosauria</taxon>
        <taxon>Dinosauria</taxon>
        <taxon>Saurischia</taxon>
        <taxon>Theropoda</taxon>
        <taxon>Coelurosauria</taxon>
        <taxon>Aves</taxon>
        <taxon>Neognathae</taxon>
        <taxon>Galloanserae</taxon>
        <taxon>Galliformes</taxon>
        <taxon>Phasianidae</taxon>
        <taxon>Perdicinae</taxon>
        <taxon>Bambusicola</taxon>
    </lineage>
</organism>
<comment type="caution">
    <text evidence="2">The sequence shown here is derived from an EMBL/GenBank/DDBJ whole genome shotgun (WGS) entry which is preliminary data.</text>
</comment>
<keyword evidence="3" id="KW-1185">Reference proteome</keyword>
<reference evidence="2 3" key="1">
    <citation type="submission" date="2018-01" db="EMBL/GenBank/DDBJ databases">
        <title>Comparison of the Chinese Bamboo Partridge and Red Junglefowl genome sequences highlights the importance of demography in genome evolution.</title>
        <authorList>
            <person name="Tiley G.P."/>
            <person name="Kimball R.T."/>
            <person name="Braun E.L."/>
            <person name="Burleigh J.G."/>
        </authorList>
    </citation>
    <scope>NUCLEOTIDE SEQUENCE [LARGE SCALE GENOMIC DNA]</scope>
    <source>
        <strain evidence="2">RTK389</strain>
        <tissue evidence="2">Blood</tissue>
    </source>
</reference>
<accession>A0A2P4S3R4</accession>
<evidence type="ECO:0000313" key="2">
    <source>
        <dbReference type="EMBL" id="POI18762.1"/>
    </source>
</evidence>
<dbReference type="EMBL" id="PPHD01117185">
    <property type="protein sequence ID" value="POI18762.1"/>
    <property type="molecule type" value="Genomic_DNA"/>
</dbReference>
<keyword evidence="1" id="KW-0812">Transmembrane</keyword>
<evidence type="ECO:0000313" key="3">
    <source>
        <dbReference type="Proteomes" id="UP000237246"/>
    </source>
</evidence>
<sequence>MLEVTPTVAPPGAEEQSRANMVMAVVRGIVAALVFGLGVFFVIDARSLWIRRDDSCGEQVEMSAIPY</sequence>
<keyword evidence="1" id="KW-0472">Membrane</keyword>
<dbReference type="Proteomes" id="UP000237246">
    <property type="component" value="Unassembled WGS sequence"/>
</dbReference>
<protein>
    <submittedName>
        <fullName evidence="2">Uncharacterized protein</fullName>
    </submittedName>
</protein>
<proteinExistence type="predicted"/>